<gene>
    <name evidence="4" type="ORF">GCM10009639_44430</name>
</gene>
<organism evidence="4 5">
    <name type="scientific">Kitasatospora putterlickiae</name>
    <dbReference type="NCBI Taxonomy" id="221725"/>
    <lineage>
        <taxon>Bacteria</taxon>
        <taxon>Bacillati</taxon>
        <taxon>Actinomycetota</taxon>
        <taxon>Actinomycetes</taxon>
        <taxon>Kitasatosporales</taxon>
        <taxon>Streptomycetaceae</taxon>
        <taxon>Kitasatospora</taxon>
    </lineage>
</organism>
<accession>A0ABN1Y9K8</accession>
<evidence type="ECO:0000256" key="1">
    <source>
        <dbReference type="SAM" id="MobiDB-lite"/>
    </source>
</evidence>
<comment type="caution">
    <text evidence="4">The sequence shown here is derived from an EMBL/GenBank/DDBJ whole genome shotgun (WGS) entry which is preliminary data.</text>
</comment>
<dbReference type="Pfam" id="PF23636">
    <property type="entry name" value="DUF7144"/>
    <property type="match status" value="1"/>
</dbReference>
<keyword evidence="5" id="KW-1185">Reference proteome</keyword>
<evidence type="ECO:0000313" key="4">
    <source>
        <dbReference type="EMBL" id="GAA1401728.1"/>
    </source>
</evidence>
<feature type="transmembrane region" description="Helical" evidence="2">
    <location>
        <begin position="39"/>
        <end position="62"/>
    </location>
</feature>
<evidence type="ECO:0000256" key="2">
    <source>
        <dbReference type="SAM" id="Phobius"/>
    </source>
</evidence>
<dbReference type="Proteomes" id="UP001499863">
    <property type="component" value="Unassembled WGS sequence"/>
</dbReference>
<dbReference type="RefSeq" id="WP_344338556.1">
    <property type="nucleotide sequence ID" value="NZ_BAAAKJ010000240.1"/>
</dbReference>
<keyword evidence="2" id="KW-0812">Transmembrane</keyword>
<feature type="compositionally biased region" description="Pro residues" evidence="1">
    <location>
        <begin position="7"/>
        <end position="27"/>
    </location>
</feature>
<protein>
    <recommendedName>
        <fullName evidence="3">DUF7144 domain-containing protein</fullName>
    </recommendedName>
</protein>
<name>A0ABN1Y9K8_9ACTN</name>
<feature type="transmembrane region" description="Helical" evidence="2">
    <location>
        <begin position="82"/>
        <end position="102"/>
    </location>
</feature>
<dbReference type="InterPro" id="IPR055568">
    <property type="entry name" value="DUF7144"/>
</dbReference>
<dbReference type="EMBL" id="BAAAKJ010000240">
    <property type="protein sequence ID" value="GAA1401728.1"/>
    <property type="molecule type" value="Genomic_DNA"/>
</dbReference>
<feature type="transmembrane region" description="Helical" evidence="2">
    <location>
        <begin position="133"/>
        <end position="151"/>
    </location>
</feature>
<sequence>MSSTSSTPPPDEPPPWRSGTGQPPPPPSHHRFHEWAPGFVVFAGVLMLINGIMEVLRGIMAVHDDEVFLTTSRYVFRFDLTGWGWIHIVVGALVALVGAFLLKGAGWARYAGIVLTAVSAIDAFLSMPYYPGWSIVVIALDVFIIWALCVYRPAEAGH</sequence>
<evidence type="ECO:0000313" key="5">
    <source>
        <dbReference type="Proteomes" id="UP001499863"/>
    </source>
</evidence>
<keyword evidence="2" id="KW-0472">Membrane</keyword>
<keyword evidence="2" id="KW-1133">Transmembrane helix</keyword>
<feature type="region of interest" description="Disordered" evidence="1">
    <location>
        <begin position="1"/>
        <end position="29"/>
    </location>
</feature>
<feature type="domain" description="DUF7144" evidence="3">
    <location>
        <begin position="40"/>
        <end position="152"/>
    </location>
</feature>
<reference evidence="4 5" key="1">
    <citation type="journal article" date="2019" name="Int. J. Syst. Evol. Microbiol.">
        <title>The Global Catalogue of Microorganisms (GCM) 10K type strain sequencing project: providing services to taxonomists for standard genome sequencing and annotation.</title>
        <authorList>
            <consortium name="The Broad Institute Genomics Platform"/>
            <consortium name="The Broad Institute Genome Sequencing Center for Infectious Disease"/>
            <person name="Wu L."/>
            <person name="Ma J."/>
        </authorList>
    </citation>
    <scope>NUCLEOTIDE SEQUENCE [LARGE SCALE GENOMIC DNA]</scope>
    <source>
        <strain evidence="4 5">JCM 12393</strain>
    </source>
</reference>
<evidence type="ECO:0000259" key="3">
    <source>
        <dbReference type="Pfam" id="PF23636"/>
    </source>
</evidence>
<proteinExistence type="predicted"/>